<sequence>MKIGLVISGGDVSGINNFIFQVNRMTDADIVIFDGGIIGLIDNCCKAITRRDLVDYSLSSMPLIASGRKTGKCRKTDYEKIVKNIQKQKLDALIMAGGDGSFQFLKKLSHYGIHCYGVGMTIDNDISGNSYTIGFSTACEQVMSEVEKLRNTGRGLQGRVFMIELLGGYCGELTLQAALKSNADIALIPESPWDIETLSQRIREKIAEQNSVIILCSEGYTHEYTPGFQGAIDTIIKKLEHKVGIRIRKTILGYGLRNGAPTGEEIIQGTLLAEEVVRCINAGLTNKIIIINNNNKAIPIDLEDSERRLVDIESHFYKLAKTHHLI</sequence>
<dbReference type="SUPFAM" id="SSF53784">
    <property type="entry name" value="Phosphofructokinase"/>
    <property type="match status" value="1"/>
</dbReference>
<dbReference type="Gene3D" id="3.40.50.450">
    <property type="match status" value="1"/>
</dbReference>
<dbReference type="InterPro" id="IPR012003">
    <property type="entry name" value="ATP_PFK_prok-type"/>
</dbReference>
<keyword evidence="6" id="KW-0808">Transferase</keyword>
<dbReference type="PRINTS" id="PR00476">
    <property type="entry name" value="PHFRCTKINASE"/>
</dbReference>
<dbReference type="InterPro" id="IPR000023">
    <property type="entry name" value="Phosphofructokinase_dom"/>
</dbReference>
<dbReference type="STRING" id="55207.KP22_04665"/>
<evidence type="ECO:0000256" key="9">
    <source>
        <dbReference type="ARBA" id="ARBA00022777"/>
    </source>
</evidence>
<evidence type="ECO:0000313" key="17">
    <source>
        <dbReference type="Proteomes" id="UP000032874"/>
    </source>
</evidence>
<keyword evidence="8" id="KW-0547">Nucleotide-binding</keyword>
<evidence type="ECO:0000256" key="12">
    <source>
        <dbReference type="ARBA" id="ARBA00023152"/>
    </source>
</evidence>
<comment type="subcellular location">
    <subcellularLocation>
        <location evidence="2">Cytoplasm</location>
    </subcellularLocation>
</comment>
<accession>A0A093UGL2</accession>
<keyword evidence="7" id="KW-0479">Metal-binding</keyword>
<dbReference type="AlphaFoldDB" id="A0A093UGL2"/>
<dbReference type="GO" id="GO:0046872">
    <property type="term" value="F:metal ion binding"/>
    <property type="evidence" value="ECO:0007669"/>
    <property type="project" value="UniProtKB-KW"/>
</dbReference>
<dbReference type="GO" id="GO:0061621">
    <property type="term" value="P:canonical glycolysis"/>
    <property type="evidence" value="ECO:0007669"/>
    <property type="project" value="TreeGrafter"/>
</dbReference>
<comment type="caution">
    <text evidence="16">The sequence shown here is derived from an EMBL/GenBank/DDBJ whole genome shotgun (WGS) entry which is preliminary data.</text>
</comment>
<evidence type="ECO:0000256" key="10">
    <source>
        <dbReference type="ARBA" id="ARBA00022840"/>
    </source>
</evidence>
<keyword evidence="9" id="KW-0418">Kinase</keyword>
<dbReference type="GO" id="GO:0048029">
    <property type="term" value="F:monosaccharide binding"/>
    <property type="evidence" value="ECO:0007669"/>
    <property type="project" value="TreeGrafter"/>
</dbReference>
<evidence type="ECO:0000256" key="4">
    <source>
        <dbReference type="ARBA" id="ARBA00012055"/>
    </source>
</evidence>
<dbReference type="eggNOG" id="COG0205">
    <property type="taxonomic scope" value="Bacteria"/>
</dbReference>
<name>A0A093UGL2_9GAMM</name>
<dbReference type="InterPro" id="IPR035966">
    <property type="entry name" value="PKF_sf"/>
</dbReference>
<keyword evidence="11" id="KW-0460">Magnesium</keyword>
<comment type="catalytic activity">
    <reaction evidence="14">
        <text>beta-D-fructose 6-phosphate + ATP = beta-D-fructose 1,6-bisphosphate + ADP + H(+)</text>
        <dbReference type="Rhea" id="RHEA:16109"/>
        <dbReference type="ChEBI" id="CHEBI:15378"/>
        <dbReference type="ChEBI" id="CHEBI:30616"/>
        <dbReference type="ChEBI" id="CHEBI:32966"/>
        <dbReference type="ChEBI" id="CHEBI:57634"/>
        <dbReference type="ChEBI" id="CHEBI:456216"/>
        <dbReference type="EC" id="2.7.1.11"/>
    </reaction>
</comment>
<dbReference type="PIRSF" id="PIRSF000532">
    <property type="entry name" value="ATP_PFK_prok"/>
    <property type="match status" value="1"/>
</dbReference>
<dbReference type="GO" id="GO:0016208">
    <property type="term" value="F:AMP binding"/>
    <property type="evidence" value="ECO:0007669"/>
    <property type="project" value="TreeGrafter"/>
</dbReference>
<protein>
    <recommendedName>
        <fullName evidence="4">6-phosphofructokinase</fullName>
        <ecNumber evidence="4">2.7.1.11</ecNumber>
    </recommendedName>
</protein>
<dbReference type="RefSeq" id="WP_039322706.1">
    <property type="nucleotide sequence ID" value="NZ_JAODTE010000001.1"/>
</dbReference>
<dbReference type="EMBL" id="JQHM01000001">
    <property type="protein sequence ID" value="KFX07383.1"/>
    <property type="molecule type" value="Genomic_DNA"/>
</dbReference>
<keyword evidence="12" id="KW-0324">Glycolysis</keyword>
<evidence type="ECO:0000256" key="8">
    <source>
        <dbReference type="ARBA" id="ARBA00022741"/>
    </source>
</evidence>
<dbReference type="Proteomes" id="UP000032874">
    <property type="component" value="Unassembled WGS sequence"/>
</dbReference>
<dbReference type="UniPathway" id="UPA00109">
    <property type="reaction ID" value="UER00182"/>
</dbReference>
<feature type="domain" description="Phosphofructokinase" evidence="15">
    <location>
        <begin position="2"/>
        <end position="280"/>
    </location>
</feature>
<dbReference type="PANTHER" id="PTHR13697">
    <property type="entry name" value="PHOSPHOFRUCTOKINASE"/>
    <property type="match status" value="1"/>
</dbReference>
<keyword evidence="10" id="KW-0067">ATP-binding</keyword>
<evidence type="ECO:0000256" key="1">
    <source>
        <dbReference type="ARBA" id="ARBA00001946"/>
    </source>
</evidence>
<evidence type="ECO:0000256" key="13">
    <source>
        <dbReference type="ARBA" id="ARBA00038478"/>
    </source>
</evidence>
<evidence type="ECO:0000313" key="16">
    <source>
        <dbReference type="EMBL" id="KFX07383.1"/>
    </source>
</evidence>
<evidence type="ECO:0000256" key="6">
    <source>
        <dbReference type="ARBA" id="ARBA00022679"/>
    </source>
</evidence>
<dbReference type="Pfam" id="PF00365">
    <property type="entry name" value="PFK"/>
    <property type="match status" value="1"/>
</dbReference>
<reference evidence="16 17" key="1">
    <citation type="submission" date="2014-08" db="EMBL/GenBank/DDBJ databases">
        <title>Genome sequences of NCPPB Pectobacterium isolates.</title>
        <authorList>
            <person name="Glover R.H."/>
            <person name="Sapp M."/>
            <person name="Elphinstone J."/>
        </authorList>
    </citation>
    <scope>NUCLEOTIDE SEQUENCE [LARGE SCALE GENOMIC DNA]</scope>
    <source>
        <strain evidence="16 17">NCPPB 2795</strain>
    </source>
</reference>
<evidence type="ECO:0000256" key="3">
    <source>
        <dbReference type="ARBA" id="ARBA00004679"/>
    </source>
</evidence>
<proteinExistence type="inferred from homology"/>
<comment type="pathway">
    <text evidence="3">Carbohydrate degradation; glycolysis; D-glyceraldehyde 3-phosphate and glycerone phosphate from D-glucose: step 3/4.</text>
</comment>
<dbReference type="GO" id="GO:0042802">
    <property type="term" value="F:identical protein binding"/>
    <property type="evidence" value="ECO:0007669"/>
    <property type="project" value="TreeGrafter"/>
</dbReference>
<dbReference type="GO" id="GO:0006002">
    <property type="term" value="P:fructose 6-phosphate metabolic process"/>
    <property type="evidence" value="ECO:0007669"/>
    <property type="project" value="InterPro"/>
</dbReference>
<evidence type="ECO:0000256" key="11">
    <source>
        <dbReference type="ARBA" id="ARBA00022842"/>
    </source>
</evidence>
<comment type="similarity">
    <text evidence="13">Belongs to the phosphofructokinase type A (PFKA) family.</text>
</comment>
<evidence type="ECO:0000259" key="15">
    <source>
        <dbReference type="Pfam" id="PF00365"/>
    </source>
</evidence>
<dbReference type="GO" id="GO:0070095">
    <property type="term" value="F:fructose-6-phosphate binding"/>
    <property type="evidence" value="ECO:0007669"/>
    <property type="project" value="TreeGrafter"/>
</dbReference>
<evidence type="ECO:0000256" key="14">
    <source>
        <dbReference type="ARBA" id="ARBA00048070"/>
    </source>
</evidence>
<dbReference type="GO" id="GO:0030388">
    <property type="term" value="P:fructose 1,6-bisphosphate metabolic process"/>
    <property type="evidence" value="ECO:0007669"/>
    <property type="project" value="TreeGrafter"/>
</dbReference>
<dbReference type="GO" id="GO:0005945">
    <property type="term" value="C:6-phosphofructokinase complex"/>
    <property type="evidence" value="ECO:0007669"/>
    <property type="project" value="TreeGrafter"/>
</dbReference>
<evidence type="ECO:0000256" key="5">
    <source>
        <dbReference type="ARBA" id="ARBA00022490"/>
    </source>
</evidence>
<organism evidence="16 17">
    <name type="scientific">Pectobacterium betavasculorum</name>
    <dbReference type="NCBI Taxonomy" id="55207"/>
    <lineage>
        <taxon>Bacteria</taxon>
        <taxon>Pseudomonadati</taxon>
        <taxon>Pseudomonadota</taxon>
        <taxon>Gammaproteobacteria</taxon>
        <taxon>Enterobacterales</taxon>
        <taxon>Pectobacteriaceae</taxon>
        <taxon>Pectobacterium</taxon>
    </lineage>
</organism>
<dbReference type="GO" id="GO:0005524">
    <property type="term" value="F:ATP binding"/>
    <property type="evidence" value="ECO:0007669"/>
    <property type="project" value="UniProtKB-KW"/>
</dbReference>
<comment type="cofactor">
    <cofactor evidence="1">
        <name>Mg(2+)</name>
        <dbReference type="ChEBI" id="CHEBI:18420"/>
    </cofactor>
</comment>
<evidence type="ECO:0000256" key="2">
    <source>
        <dbReference type="ARBA" id="ARBA00004496"/>
    </source>
</evidence>
<dbReference type="PANTHER" id="PTHR13697:SF4">
    <property type="entry name" value="ATP-DEPENDENT 6-PHOSPHOFRUCTOKINASE"/>
    <property type="match status" value="1"/>
</dbReference>
<keyword evidence="5" id="KW-0963">Cytoplasm</keyword>
<dbReference type="Gene3D" id="3.40.50.460">
    <property type="entry name" value="Phosphofructokinase domain"/>
    <property type="match status" value="1"/>
</dbReference>
<evidence type="ECO:0000256" key="7">
    <source>
        <dbReference type="ARBA" id="ARBA00022723"/>
    </source>
</evidence>
<dbReference type="GO" id="GO:0003872">
    <property type="term" value="F:6-phosphofructokinase activity"/>
    <property type="evidence" value="ECO:0007669"/>
    <property type="project" value="UniProtKB-EC"/>
</dbReference>
<gene>
    <name evidence="16" type="ORF">KP22_04665</name>
</gene>
<dbReference type="InterPro" id="IPR022953">
    <property type="entry name" value="ATP_PFK"/>
</dbReference>
<dbReference type="EC" id="2.7.1.11" evidence="4"/>